<dbReference type="PANTHER" id="PTHR46224:SF6">
    <property type="entry name" value="ANKYRIN REPEAT FAMILY PROTEIN"/>
    <property type="match status" value="1"/>
</dbReference>
<dbReference type="PROSITE" id="PS50297">
    <property type="entry name" value="ANK_REP_REGION"/>
    <property type="match status" value="1"/>
</dbReference>
<gene>
    <name evidence="2" type="ORF">MKW94_015070</name>
</gene>
<dbReference type="AlphaFoldDB" id="A0AA41VZS8"/>
<organism evidence="2 3">
    <name type="scientific">Papaver nudicaule</name>
    <name type="common">Iceland poppy</name>
    <dbReference type="NCBI Taxonomy" id="74823"/>
    <lineage>
        <taxon>Eukaryota</taxon>
        <taxon>Viridiplantae</taxon>
        <taxon>Streptophyta</taxon>
        <taxon>Embryophyta</taxon>
        <taxon>Tracheophyta</taxon>
        <taxon>Spermatophyta</taxon>
        <taxon>Magnoliopsida</taxon>
        <taxon>Ranunculales</taxon>
        <taxon>Papaveraceae</taxon>
        <taxon>Papaveroideae</taxon>
        <taxon>Papaver</taxon>
    </lineage>
</organism>
<sequence length="185" mass="19779">MESRRDAIISAAANGELDRLKVMSFNNEKGIGVIHCAAAEGKLNVLDYLIQELGIDVDLKDERGDSLTYATVVGNMNTVEYLLGKGADPKMSNTNGYTPLHCAAEKGHTEILTRLLSRGVDVNALSVYGTPVGLAAKSGQLETLQILLDQNANPNLISGRSFTPLTGAIVSRLPQSLLSVELLLE</sequence>
<dbReference type="Proteomes" id="UP001177140">
    <property type="component" value="Unassembled WGS sequence"/>
</dbReference>
<reference evidence="2" key="1">
    <citation type="submission" date="2022-03" db="EMBL/GenBank/DDBJ databases">
        <title>A functionally conserved STORR gene fusion in Papaver species that diverged 16.8 million years ago.</title>
        <authorList>
            <person name="Catania T."/>
        </authorList>
    </citation>
    <scope>NUCLEOTIDE SEQUENCE</scope>
    <source>
        <strain evidence="2">S-191538</strain>
    </source>
</reference>
<dbReference type="Pfam" id="PF00023">
    <property type="entry name" value="Ank"/>
    <property type="match status" value="1"/>
</dbReference>
<accession>A0AA41VZS8</accession>
<protein>
    <recommendedName>
        <fullName evidence="4">Ankyrin repeat protein</fullName>
    </recommendedName>
</protein>
<evidence type="ECO:0000256" key="1">
    <source>
        <dbReference type="PROSITE-ProRule" id="PRU00023"/>
    </source>
</evidence>
<dbReference type="PROSITE" id="PS50088">
    <property type="entry name" value="ANK_REPEAT"/>
    <property type="match status" value="2"/>
</dbReference>
<dbReference type="PRINTS" id="PR01415">
    <property type="entry name" value="ANKYRIN"/>
</dbReference>
<dbReference type="InterPro" id="IPR002110">
    <property type="entry name" value="Ankyrin_rpt"/>
</dbReference>
<feature type="repeat" description="ANK" evidence="1">
    <location>
        <begin position="130"/>
        <end position="159"/>
    </location>
</feature>
<dbReference type="SMART" id="SM00248">
    <property type="entry name" value="ANK"/>
    <property type="match status" value="4"/>
</dbReference>
<dbReference type="Gene3D" id="1.25.40.20">
    <property type="entry name" value="Ankyrin repeat-containing domain"/>
    <property type="match status" value="2"/>
</dbReference>
<name>A0AA41VZS8_PAPNU</name>
<comment type="caution">
    <text evidence="2">The sequence shown here is derived from an EMBL/GenBank/DDBJ whole genome shotgun (WGS) entry which is preliminary data.</text>
</comment>
<feature type="repeat" description="ANK" evidence="1">
    <location>
        <begin position="95"/>
        <end position="127"/>
    </location>
</feature>
<dbReference type="SUPFAM" id="SSF48403">
    <property type="entry name" value="Ankyrin repeat"/>
    <property type="match status" value="1"/>
</dbReference>
<evidence type="ECO:0008006" key="4">
    <source>
        <dbReference type="Google" id="ProtNLM"/>
    </source>
</evidence>
<dbReference type="InterPro" id="IPR036770">
    <property type="entry name" value="Ankyrin_rpt-contain_sf"/>
</dbReference>
<dbReference type="PANTHER" id="PTHR46224">
    <property type="entry name" value="ANKYRIN REPEAT FAMILY PROTEIN"/>
    <property type="match status" value="1"/>
</dbReference>
<dbReference type="Pfam" id="PF12796">
    <property type="entry name" value="Ank_2"/>
    <property type="match status" value="1"/>
</dbReference>
<evidence type="ECO:0000313" key="2">
    <source>
        <dbReference type="EMBL" id="MCL7050527.1"/>
    </source>
</evidence>
<proteinExistence type="predicted"/>
<dbReference type="InterPro" id="IPR051616">
    <property type="entry name" value="Cul2-RING_E3_ligase_SR"/>
</dbReference>
<evidence type="ECO:0000313" key="3">
    <source>
        <dbReference type="Proteomes" id="UP001177140"/>
    </source>
</evidence>
<feature type="non-terminal residue" evidence="2">
    <location>
        <position position="1"/>
    </location>
</feature>
<dbReference type="EMBL" id="JAJJMA010328900">
    <property type="protein sequence ID" value="MCL7050527.1"/>
    <property type="molecule type" value="Genomic_DNA"/>
</dbReference>
<keyword evidence="1" id="KW-0040">ANK repeat</keyword>
<keyword evidence="3" id="KW-1185">Reference proteome</keyword>